<dbReference type="InterPro" id="IPR052411">
    <property type="entry name" value="c-mor_Regulatory_Protein"/>
</dbReference>
<dbReference type="AlphaFoldDB" id="A0AA94EH59"/>
<evidence type="ECO:0000313" key="3">
    <source>
        <dbReference type="Proteomes" id="UP000286680"/>
    </source>
</evidence>
<dbReference type="InterPro" id="IPR009057">
    <property type="entry name" value="Homeodomain-like_sf"/>
</dbReference>
<evidence type="ECO:0000313" key="2">
    <source>
        <dbReference type="EMBL" id="RUO44954.1"/>
    </source>
</evidence>
<dbReference type="Pfam" id="PF08765">
    <property type="entry name" value="Mor"/>
    <property type="match status" value="1"/>
</dbReference>
<dbReference type="Proteomes" id="UP000286680">
    <property type="component" value="Unassembled WGS sequence"/>
</dbReference>
<proteinExistence type="predicted"/>
<evidence type="ECO:0000259" key="1">
    <source>
        <dbReference type="Pfam" id="PF08765"/>
    </source>
</evidence>
<gene>
    <name evidence="2" type="ORF">CWE23_02700</name>
</gene>
<feature type="domain" description="Mor transcription activator" evidence="1">
    <location>
        <begin position="28"/>
        <end position="134"/>
    </location>
</feature>
<dbReference type="RefSeq" id="WP_126819321.1">
    <property type="nucleotide sequence ID" value="NZ_PIPS01000001.1"/>
</dbReference>
<reference evidence="3" key="1">
    <citation type="journal article" date="2018" name="Front. Microbiol.">
        <title>Genome-Based Analysis Reveals the Taxonomy and Diversity of the Family Idiomarinaceae.</title>
        <authorList>
            <person name="Liu Y."/>
            <person name="Lai Q."/>
            <person name="Shao Z."/>
        </authorList>
    </citation>
    <scope>NUCLEOTIDE SEQUENCE [LARGE SCALE GENOMIC DNA]</scope>
    <source>
        <strain evidence="3">SN-14</strain>
    </source>
</reference>
<dbReference type="Gene3D" id="1.10.10.60">
    <property type="entry name" value="Homeodomain-like"/>
    <property type="match status" value="1"/>
</dbReference>
<accession>A0AA94EH59</accession>
<dbReference type="PANTHER" id="PTHR37812">
    <property type="entry name" value="MU-LIKE PROPHAGE FLUMU PROTEIN C"/>
    <property type="match status" value="1"/>
</dbReference>
<organism evidence="2 3">
    <name type="scientific">Idiomarina aquatica</name>
    <dbReference type="NCBI Taxonomy" id="1327752"/>
    <lineage>
        <taxon>Bacteria</taxon>
        <taxon>Pseudomonadati</taxon>
        <taxon>Pseudomonadota</taxon>
        <taxon>Gammaproteobacteria</taxon>
        <taxon>Alteromonadales</taxon>
        <taxon>Idiomarinaceae</taxon>
        <taxon>Idiomarina</taxon>
    </lineage>
</organism>
<protein>
    <submittedName>
        <fullName evidence="2">Transcriptional regulator</fullName>
    </submittedName>
</protein>
<comment type="caution">
    <text evidence="2">The sequence shown here is derived from an EMBL/GenBank/DDBJ whole genome shotgun (WGS) entry which is preliminary data.</text>
</comment>
<keyword evidence="3" id="KW-1185">Reference proteome</keyword>
<sequence length="136" mass="16144">MQNEMFEDDKNLDELLSKAEDIELDSTAWPHALAELVSIFKDEMTSSAKLDESKALKLAKRLVARQAHHMGGRQYYLPRDERLKKALRDVDIWQRYNGRNIDVLQREYGLTSQQIYAILREQRQLERDRRQHKLFG</sequence>
<name>A0AA94EH59_9GAMM</name>
<dbReference type="EMBL" id="PIPS01000001">
    <property type="protein sequence ID" value="RUO44954.1"/>
    <property type="molecule type" value="Genomic_DNA"/>
</dbReference>
<dbReference type="InterPro" id="IPR014875">
    <property type="entry name" value="Mor_transcription_activator"/>
</dbReference>
<dbReference type="PANTHER" id="PTHR37812:SF1">
    <property type="entry name" value="MU-LIKE PROPHAGE FLUMU PROTEIN C"/>
    <property type="match status" value="1"/>
</dbReference>
<dbReference type="SUPFAM" id="SSF46689">
    <property type="entry name" value="Homeodomain-like"/>
    <property type="match status" value="1"/>
</dbReference>